<gene>
    <name evidence="6" type="ORF">K461DRAFT_311035</name>
</gene>
<dbReference type="SUPFAM" id="SSF52058">
    <property type="entry name" value="L domain-like"/>
    <property type="match status" value="1"/>
</dbReference>
<dbReference type="SMART" id="SM01052">
    <property type="entry name" value="CAP_GLY"/>
    <property type="match status" value="1"/>
</dbReference>
<keyword evidence="7" id="KW-1185">Reference proteome</keyword>
<dbReference type="Proteomes" id="UP000799439">
    <property type="component" value="Unassembled WGS sequence"/>
</dbReference>
<dbReference type="PANTHER" id="PTHR45973:SF9">
    <property type="entry name" value="LEUCINE-RICH REPEAT-CONTAINING PROTEIN 46"/>
    <property type="match status" value="1"/>
</dbReference>
<proteinExistence type="predicted"/>
<reference evidence="6" key="1">
    <citation type="journal article" date="2020" name="Stud. Mycol.">
        <title>101 Dothideomycetes genomes: a test case for predicting lifestyles and emergence of pathogens.</title>
        <authorList>
            <person name="Haridas S."/>
            <person name="Albert R."/>
            <person name="Binder M."/>
            <person name="Bloem J."/>
            <person name="Labutti K."/>
            <person name="Salamov A."/>
            <person name="Andreopoulos B."/>
            <person name="Baker S."/>
            <person name="Barry K."/>
            <person name="Bills G."/>
            <person name="Bluhm B."/>
            <person name="Cannon C."/>
            <person name="Castanera R."/>
            <person name="Culley D."/>
            <person name="Daum C."/>
            <person name="Ezra D."/>
            <person name="Gonzalez J."/>
            <person name="Henrissat B."/>
            <person name="Kuo A."/>
            <person name="Liang C."/>
            <person name="Lipzen A."/>
            <person name="Lutzoni F."/>
            <person name="Magnuson J."/>
            <person name="Mondo S."/>
            <person name="Nolan M."/>
            <person name="Ohm R."/>
            <person name="Pangilinan J."/>
            <person name="Park H.-J."/>
            <person name="Ramirez L."/>
            <person name="Alfaro M."/>
            <person name="Sun H."/>
            <person name="Tritt A."/>
            <person name="Yoshinaga Y."/>
            <person name="Zwiers L.-H."/>
            <person name="Turgeon B."/>
            <person name="Goodwin S."/>
            <person name="Spatafora J."/>
            <person name="Crous P."/>
            <person name="Grigoriev I."/>
        </authorList>
    </citation>
    <scope>NUCLEOTIDE SEQUENCE</scope>
    <source>
        <strain evidence="6">CBS 260.36</strain>
    </source>
</reference>
<organism evidence="6 7">
    <name type="scientific">Myriangium duriaei CBS 260.36</name>
    <dbReference type="NCBI Taxonomy" id="1168546"/>
    <lineage>
        <taxon>Eukaryota</taxon>
        <taxon>Fungi</taxon>
        <taxon>Dikarya</taxon>
        <taxon>Ascomycota</taxon>
        <taxon>Pezizomycotina</taxon>
        <taxon>Dothideomycetes</taxon>
        <taxon>Dothideomycetidae</taxon>
        <taxon>Myriangiales</taxon>
        <taxon>Myriangiaceae</taxon>
        <taxon>Myriangium</taxon>
    </lineage>
</organism>
<evidence type="ECO:0000256" key="3">
    <source>
        <dbReference type="ARBA" id="ARBA00022737"/>
    </source>
</evidence>
<dbReference type="InterPro" id="IPR032675">
    <property type="entry name" value="LRR_dom_sf"/>
</dbReference>
<name>A0A9P4J8Y5_9PEZI</name>
<dbReference type="PROSITE" id="PS50245">
    <property type="entry name" value="CAP_GLY_2"/>
    <property type="match status" value="1"/>
</dbReference>
<dbReference type="OrthoDB" id="5273213at2759"/>
<evidence type="ECO:0000256" key="2">
    <source>
        <dbReference type="ARBA" id="ARBA00022614"/>
    </source>
</evidence>
<comment type="subcellular location">
    <subcellularLocation>
        <location evidence="1">Cell projection</location>
    </subcellularLocation>
</comment>
<dbReference type="Gene3D" id="3.80.10.10">
    <property type="entry name" value="Ribonuclease Inhibitor"/>
    <property type="match status" value="2"/>
</dbReference>
<dbReference type="Gene3D" id="2.30.30.190">
    <property type="entry name" value="CAP Gly-rich-like domain"/>
    <property type="match status" value="1"/>
</dbReference>
<sequence>MTKFYAGRRLSLKGEACTVRYVGEVNGKKGQWLGVEWDDPSRGKHDGNFEGRRYFSCKSSSSQCASFLRPDAKFDATKTVKQAVTEKYAPTDDLNAMAAVKISGKTVEETGYNKILLRQSKLGSLANVILDGQSLTAPDDGERHDLALLCPKAVLVDLGWNLFETFDQIRHALGGLASLRSLSLEGNRLHSFDCDESFEYVTNLNLDHMLLSPEQLHSILSNFPLLRQLSVSTNLLFQPGSCQMPTDLTELQLNNNGLTDLVSMIPWLSRCKELIKLGLKNNKISSVREGSQGQGAISKFQKCIKEVDLAFNAISSWTFFDTITILIPGLQHLRISGNPIYEASTRPNGKLLDQTQVSMIIIARVPQLQTLNFTAIADKDRLNAETFYLSLIAEELSNAPAADEDEILARHPRFGDLCEEYGPPTVTREGEQIIDPNSIAAHLINCRVFFVQPLEGANLPTKDSSQVIEIPQSFSIYSVYGLVARRFELMPSSLRLIWETGERDPPDRGMPTHAAVIEEWDSEDEDEGPDADDWVDREVELVRGTRPLGTVVEAKDALIRIEFDPRAQDILVSDFLARRKT</sequence>
<dbReference type="AlphaFoldDB" id="A0A9P4J8Y5"/>
<evidence type="ECO:0000259" key="5">
    <source>
        <dbReference type="PROSITE" id="PS50245"/>
    </source>
</evidence>
<dbReference type="EMBL" id="ML996083">
    <property type="protein sequence ID" value="KAF2154608.1"/>
    <property type="molecule type" value="Genomic_DNA"/>
</dbReference>
<dbReference type="PANTHER" id="PTHR45973">
    <property type="entry name" value="PROTEIN PHOSPHATASE 1 REGULATORY SUBUNIT SDS22-RELATED"/>
    <property type="match status" value="1"/>
</dbReference>
<feature type="domain" description="CAP-Gly" evidence="5">
    <location>
        <begin position="23"/>
        <end position="69"/>
    </location>
</feature>
<dbReference type="InterPro" id="IPR036859">
    <property type="entry name" value="CAP-Gly_dom_sf"/>
</dbReference>
<keyword evidence="3" id="KW-0677">Repeat</keyword>
<evidence type="ECO:0000256" key="4">
    <source>
        <dbReference type="ARBA" id="ARBA00023273"/>
    </source>
</evidence>
<dbReference type="SUPFAM" id="SSF74924">
    <property type="entry name" value="Cap-Gly domain"/>
    <property type="match status" value="1"/>
</dbReference>
<dbReference type="InterPro" id="IPR050576">
    <property type="entry name" value="Cilia_flagella_integrity"/>
</dbReference>
<dbReference type="InterPro" id="IPR000938">
    <property type="entry name" value="CAP-Gly_domain"/>
</dbReference>
<evidence type="ECO:0000256" key="1">
    <source>
        <dbReference type="ARBA" id="ARBA00004316"/>
    </source>
</evidence>
<keyword evidence="2" id="KW-0433">Leucine-rich repeat</keyword>
<evidence type="ECO:0000313" key="6">
    <source>
        <dbReference type="EMBL" id="KAF2154608.1"/>
    </source>
</evidence>
<evidence type="ECO:0000313" key="7">
    <source>
        <dbReference type="Proteomes" id="UP000799439"/>
    </source>
</evidence>
<comment type="caution">
    <text evidence="6">The sequence shown here is derived from an EMBL/GenBank/DDBJ whole genome shotgun (WGS) entry which is preliminary data.</text>
</comment>
<keyword evidence="4" id="KW-0966">Cell projection</keyword>
<protein>
    <submittedName>
        <fullName evidence="6">Tubulin-specific chaperone E</fullName>
    </submittedName>
</protein>
<accession>A0A9P4J8Y5</accession>
<dbReference type="Pfam" id="PF01302">
    <property type="entry name" value="CAP_GLY"/>
    <property type="match status" value="1"/>
</dbReference>